<evidence type="ECO:0000256" key="2">
    <source>
        <dbReference type="SAM" id="Phobius"/>
    </source>
</evidence>
<dbReference type="GeneID" id="24412335"/>
<dbReference type="OrthoDB" id="4814718at2759"/>
<accession>E3QLT8</accession>
<evidence type="ECO:0000313" key="3">
    <source>
        <dbReference type="EMBL" id="EFQ31826.1"/>
    </source>
</evidence>
<dbReference type="Proteomes" id="UP000008782">
    <property type="component" value="Unassembled WGS sequence"/>
</dbReference>
<dbReference type="HOGENOM" id="CLU_949987_0_0_1"/>
<keyword evidence="2" id="KW-0472">Membrane</keyword>
<keyword evidence="4" id="KW-1185">Reference proteome</keyword>
<dbReference type="EMBL" id="GG697358">
    <property type="protein sequence ID" value="EFQ31826.1"/>
    <property type="molecule type" value="Genomic_DNA"/>
</dbReference>
<dbReference type="AlphaFoldDB" id="E3QLT8"/>
<sequence length="293" mass="30187">MATTSFSPTVPPPREADDTCGFDPFPVTSLGFPVDGALPLRCSDPLMTCSTSGSYKGCFSTIPTTCYETSTLSRPCEPDELCCGTGSNTACWTWFSLEDTRTFSLFICSTVFGVGILLPDSTMATPSSGTDPSSTTDLPGTNTDTTATASSAGTYTTATGASAATKADTAATGPTSRTPEGGGGGGISVGAIVGSVIGALALMGMLLGIVLFIWMRSRKEKKKRDAAEPEPVSPAIGPDDIIVAPYRSGARVSAPPLYDGRPSMGPGEAKSPPPRPARSPEKKKINLTEGGWF</sequence>
<feature type="compositionally biased region" description="Low complexity" evidence="1">
    <location>
        <begin position="125"/>
        <end position="151"/>
    </location>
</feature>
<feature type="region of interest" description="Disordered" evidence="1">
    <location>
        <begin position="253"/>
        <end position="293"/>
    </location>
</feature>
<evidence type="ECO:0000256" key="1">
    <source>
        <dbReference type="SAM" id="MobiDB-lite"/>
    </source>
</evidence>
<feature type="region of interest" description="Disordered" evidence="1">
    <location>
        <begin position="124"/>
        <end position="151"/>
    </location>
</feature>
<dbReference type="STRING" id="645133.E3QLT8"/>
<organism evidence="4">
    <name type="scientific">Colletotrichum graminicola (strain M1.001 / M2 / FGSC 10212)</name>
    <name type="common">Maize anthracnose fungus</name>
    <name type="synonym">Glomerella graminicola</name>
    <dbReference type="NCBI Taxonomy" id="645133"/>
    <lineage>
        <taxon>Eukaryota</taxon>
        <taxon>Fungi</taxon>
        <taxon>Dikarya</taxon>
        <taxon>Ascomycota</taxon>
        <taxon>Pezizomycotina</taxon>
        <taxon>Sordariomycetes</taxon>
        <taxon>Hypocreomycetidae</taxon>
        <taxon>Glomerellales</taxon>
        <taxon>Glomerellaceae</taxon>
        <taxon>Colletotrichum</taxon>
        <taxon>Colletotrichum graminicola species complex</taxon>
    </lineage>
</organism>
<proteinExistence type="predicted"/>
<evidence type="ECO:0008006" key="5">
    <source>
        <dbReference type="Google" id="ProtNLM"/>
    </source>
</evidence>
<reference evidence="4" key="1">
    <citation type="journal article" date="2012" name="Nat. Genet.">
        <title>Lifestyle transitions in plant pathogenic Colletotrichum fungi deciphered by genome and transcriptome analyses.</title>
        <authorList>
            <person name="O'Connell R.J."/>
            <person name="Thon M.R."/>
            <person name="Hacquard S."/>
            <person name="Amyotte S.G."/>
            <person name="Kleemann J."/>
            <person name="Torres M.F."/>
            <person name="Damm U."/>
            <person name="Buiate E.A."/>
            <person name="Epstein L."/>
            <person name="Alkan N."/>
            <person name="Altmueller J."/>
            <person name="Alvarado-Balderrama L."/>
            <person name="Bauser C.A."/>
            <person name="Becker C."/>
            <person name="Birren B.W."/>
            <person name="Chen Z."/>
            <person name="Choi J."/>
            <person name="Crouch J.A."/>
            <person name="Duvick J.P."/>
            <person name="Farman M.A."/>
            <person name="Gan P."/>
            <person name="Heiman D."/>
            <person name="Henrissat B."/>
            <person name="Howard R.J."/>
            <person name="Kabbage M."/>
            <person name="Koch C."/>
            <person name="Kracher B."/>
            <person name="Kubo Y."/>
            <person name="Law A.D."/>
            <person name="Lebrun M.-H."/>
            <person name="Lee Y.-H."/>
            <person name="Miyara I."/>
            <person name="Moore N."/>
            <person name="Neumann U."/>
            <person name="Nordstroem K."/>
            <person name="Panaccione D.G."/>
            <person name="Panstruga R."/>
            <person name="Place M."/>
            <person name="Proctor R.H."/>
            <person name="Prusky D."/>
            <person name="Rech G."/>
            <person name="Reinhardt R."/>
            <person name="Rollins J.A."/>
            <person name="Rounsley S."/>
            <person name="Schardl C.L."/>
            <person name="Schwartz D.C."/>
            <person name="Shenoy N."/>
            <person name="Shirasu K."/>
            <person name="Sikhakolli U.R."/>
            <person name="Stueber K."/>
            <person name="Sukno S.A."/>
            <person name="Sweigard J.A."/>
            <person name="Takano Y."/>
            <person name="Takahara H."/>
            <person name="Trail F."/>
            <person name="van der Does H.C."/>
            <person name="Voll L.M."/>
            <person name="Will I."/>
            <person name="Young S."/>
            <person name="Zeng Q."/>
            <person name="Zhang J."/>
            <person name="Zhou S."/>
            <person name="Dickman M.B."/>
            <person name="Schulze-Lefert P."/>
            <person name="Ver Loren van Themaat E."/>
            <person name="Ma L.-J."/>
            <person name="Vaillancourt L.J."/>
        </authorList>
    </citation>
    <scope>NUCLEOTIDE SEQUENCE [LARGE SCALE GENOMIC DNA]</scope>
    <source>
        <strain evidence="4">M1.001 / M2 / FGSC 10212</strain>
    </source>
</reference>
<dbReference type="RefSeq" id="XP_008095846.1">
    <property type="nucleotide sequence ID" value="XM_008097655.1"/>
</dbReference>
<feature type="transmembrane region" description="Helical" evidence="2">
    <location>
        <begin position="102"/>
        <end position="119"/>
    </location>
</feature>
<feature type="compositionally biased region" description="Low complexity" evidence="1">
    <location>
        <begin position="163"/>
        <end position="175"/>
    </location>
</feature>
<dbReference type="eggNOG" id="ENOG502RQMT">
    <property type="taxonomic scope" value="Eukaryota"/>
</dbReference>
<evidence type="ECO:0000313" key="4">
    <source>
        <dbReference type="Proteomes" id="UP000008782"/>
    </source>
</evidence>
<protein>
    <recommendedName>
        <fullName evidence="5">Mid2 domain-containing protein</fullName>
    </recommendedName>
</protein>
<keyword evidence="2" id="KW-1133">Transmembrane helix</keyword>
<name>E3QLT8_COLGM</name>
<dbReference type="VEuPathDB" id="FungiDB:GLRG_06970"/>
<feature type="region of interest" description="Disordered" evidence="1">
    <location>
        <begin position="163"/>
        <end position="186"/>
    </location>
</feature>
<keyword evidence="2" id="KW-0812">Transmembrane</keyword>
<feature type="transmembrane region" description="Helical" evidence="2">
    <location>
        <begin position="187"/>
        <end position="214"/>
    </location>
</feature>
<gene>
    <name evidence="3" type="ORF">GLRG_06970</name>
</gene>